<dbReference type="EMBL" id="FXUI01000002">
    <property type="protein sequence ID" value="SMP58485.1"/>
    <property type="molecule type" value="Genomic_DNA"/>
</dbReference>
<evidence type="ECO:0000313" key="2">
    <source>
        <dbReference type="Proteomes" id="UP001157910"/>
    </source>
</evidence>
<evidence type="ECO:0000313" key="1">
    <source>
        <dbReference type="EMBL" id="SMP58485.1"/>
    </source>
</evidence>
<name>A0ABY1Q3S7_9SPHN</name>
<reference evidence="1 2" key="1">
    <citation type="submission" date="2017-05" db="EMBL/GenBank/DDBJ databases">
        <authorList>
            <person name="Varghese N."/>
            <person name="Submissions S."/>
        </authorList>
    </citation>
    <scope>NUCLEOTIDE SEQUENCE [LARGE SCALE GENOMIC DNA]</scope>
    <source>
        <strain evidence="1 2">SM16</strain>
    </source>
</reference>
<protein>
    <submittedName>
        <fullName evidence="1">Uncharacterized protein</fullName>
    </submittedName>
</protein>
<accession>A0ABY1Q3S7</accession>
<organism evidence="1 2">
    <name type="scientific">Novosphingobium panipatense</name>
    <dbReference type="NCBI Taxonomy" id="428991"/>
    <lineage>
        <taxon>Bacteria</taxon>
        <taxon>Pseudomonadati</taxon>
        <taxon>Pseudomonadota</taxon>
        <taxon>Alphaproteobacteria</taxon>
        <taxon>Sphingomonadales</taxon>
        <taxon>Sphingomonadaceae</taxon>
        <taxon>Novosphingobium</taxon>
    </lineage>
</organism>
<comment type="caution">
    <text evidence="1">The sequence shown here is derived from an EMBL/GenBank/DDBJ whole genome shotgun (WGS) entry which is preliminary data.</text>
</comment>
<dbReference type="Proteomes" id="UP001157910">
    <property type="component" value="Unassembled WGS sequence"/>
</dbReference>
<sequence length="72" mass="8020">MDARVTALRLESQARRLREHAEAIFLTKVFPTDIETSIGKILCSTSVLTPLDIIDDATAFEADARKLRALYA</sequence>
<proteinExistence type="predicted"/>
<gene>
    <name evidence="1" type="ORF">SAMN06296065_102481</name>
</gene>
<keyword evidence="2" id="KW-1185">Reference proteome</keyword>